<dbReference type="SUPFAM" id="SSF46689">
    <property type="entry name" value="Homeodomain-like"/>
    <property type="match status" value="1"/>
</dbReference>
<protein>
    <recommendedName>
        <fullName evidence="6">Transposase</fullName>
    </recommendedName>
</protein>
<evidence type="ECO:0000313" key="5">
    <source>
        <dbReference type="Proteomes" id="UP001274896"/>
    </source>
</evidence>
<evidence type="ECO:0000259" key="2">
    <source>
        <dbReference type="Pfam" id="PF13358"/>
    </source>
</evidence>
<dbReference type="GO" id="GO:0003677">
    <property type="term" value="F:DNA binding"/>
    <property type="evidence" value="ECO:0007669"/>
    <property type="project" value="InterPro"/>
</dbReference>
<dbReference type="EMBL" id="JAUCMX010000017">
    <property type="protein sequence ID" value="KAK3519341.1"/>
    <property type="molecule type" value="Genomic_DNA"/>
</dbReference>
<dbReference type="InterPro" id="IPR052338">
    <property type="entry name" value="Transposase_5"/>
</dbReference>
<dbReference type="PANTHER" id="PTHR23022">
    <property type="entry name" value="TRANSPOSABLE ELEMENT-RELATED"/>
    <property type="match status" value="1"/>
</dbReference>
<dbReference type="InterPro" id="IPR009057">
    <property type="entry name" value="Homeodomain-like_sf"/>
</dbReference>
<evidence type="ECO:0000259" key="3">
    <source>
        <dbReference type="Pfam" id="PF25787"/>
    </source>
</evidence>
<accession>A0AAE0UU43</accession>
<dbReference type="InterPro" id="IPR036388">
    <property type="entry name" value="WH-like_DNA-bd_sf"/>
</dbReference>
<evidence type="ECO:0000259" key="1">
    <source>
        <dbReference type="Pfam" id="PF01498"/>
    </source>
</evidence>
<dbReference type="GO" id="GO:0015074">
    <property type="term" value="P:DNA integration"/>
    <property type="evidence" value="ECO:0007669"/>
    <property type="project" value="InterPro"/>
</dbReference>
<evidence type="ECO:0008006" key="6">
    <source>
        <dbReference type="Google" id="ProtNLM"/>
    </source>
</evidence>
<dbReference type="Gene3D" id="3.30.420.10">
    <property type="entry name" value="Ribonuclease H-like superfamily/Ribonuclease H"/>
    <property type="match status" value="1"/>
</dbReference>
<dbReference type="InterPro" id="IPR002492">
    <property type="entry name" value="Transposase_Tc1-like"/>
</dbReference>
<sequence>MAKTKELTEDLRLRIVAAHKSGKGYKTISKCFEVPVATVQSIIKKYKTFRTVKNLRGRGRKPKVTPVLARRIVREVKKNPRITTKAILMNLGSAGGNMSWQTVQRILHTAGFHGRRPRRTLLLQIRHTKARLAFANAHLDKEEDFWSSVLWSDETKIELFGHNDVAFIWCKKGEAFNPKNIIPTVKRGGGNLMFLSRQSAEKLGLAHQWTFQHDNDPKHTAKVVKKWIADKNINVLQWPSQSPDLNPTENLWRELKIRVMARRPSNLKELELIAKDEWAKIPVETCKK</sequence>
<organism evidence="4 5">
    <name type="scientific">Hemibagrus guttatus</name>
    <dbReference type="NCBI Taxonomy" id="175788"/>
    <lineage>
        <taxon>Eukaryota</taxon>
        <taxon>Metazoa</taxon>
        <taxon>Chordata</taxon>
        <taxon>Craniata</taxon>
        <taxon>Vertebrata</taxon>
        <taxon>Euteleostomi</taxon>
        <taxon>Actinopterygii</taxon>
        <taxon>Neopterygii</taxon>
        <taxon>Teleostei</taxon>
        <taxon>Ostariophysi</taxon>
        <taxon>Siluriformes</taxon>
        <taxon>Bagridae</taxon>
        <taxon>Hemibagrus</taxon>
    </lineage>
</organism>
<dbReference type="PANTHER" id="PTHR23022:SF135">
    <property type="entry name" value="SI:DKEY-77F5.3"/>
    <property type="match status" value="1"/>
</dbReference>
<feature type="domain" description="Sleeping Beauty transposase HTH" evidence="3">
    <location>
        <begin position="1"/>
        <end position="52"/>
    </location>
</feature>
<name>A0AAE0UU43_9TELE</name>
<proteinExistence type="predicted"/>
<reference evidence="4" key="1">
    <citation type="submission" date="2023-06" db="EMBL/GenBank/DDBJ databases">
        <title>Male Hemibagrus guttatus genome.</title>
        <authorList>
            <person name="Bian C."/>
        </authorList>
    </citation>
    <scope>NUCLEOTIDE SEQUENCE</scope>
    <source>
        <strain evidence="4">Male_cb2023</strain>
        <tissue evidence="4">Muscle</tissue>
    </source>
</reference>
<dbReference type="InterPro" id="IPR057667">
    <property type="entry name" value="HTH_SB"/>
</dbReference>
<dbReference type="AlphaFoldDB" id="A0AAE0UU43"/>
<comment type="caution">
    <text evidence="4">The sequence shown here is derived from an EMBL/GenBank/DDBJ whole genome shotgun (WGS) entry which is preliminary data.</text>
</comment>
<dbReference type="Gene3D" id="1.10.10.10">
    <property type="entry name" value="Winged helix-like DNA-binding domain superfamily/Winged helix DNA-binding domain"/>
    <property type="match status" value="1"/>
</dbReference>
<feature type="domain" description="Transposase Tc1-like" evidence="1">
    <location>
        <begin position="70"/>
        <end position="140"/>
    </location>
</feature>
<feature type="non-terminal residue" evidence="4">
    <location>
        <position position="288"/>
    </location>
</feature>
<evidence type="ECO:0000313" key="4">
    <source>
        <dbReference type="EMBL" id="KAK3519341.1"/>
    </source>
</evidence>
<dbReference type="Proteomes" id="UP001274896">
    <property type="component" value="Unassembled WGS sequence"/>
</dbReference>
<dbReference type="Pfam" id="PF01498">
    <property type="entry name" value="HTH_Tnp_Tc3_2"/>
    <property type="match status" value="1"/>
</dbReference>
<keyword evidence="5" id="KW-1185">Reference proteome</keyword>
<dbReference type="Pfam" id="PF13358">
    <property type="entry name" value="DDE_3"/>
    <property type="match status" value="1"/>
</dbReference>
<feature type="domain" description="Tc1-like transposase DDE" evidence="2">
    <location>
        <begin position="208"/>
        <end position="270"/>
    </location>
</feature>
<dbReference type="InterPro" id="IPR036397">
    <property type="entry name" value="RNaseH_sf"/>
</dbReference>
<dbReference type="Pfam" id="PF25787">
    <property type="entry name" value="HTH_SB"/>
    <property type="match status" value="1"/>
</dbReference>
<dbReference type="InterPro" id="IPR038717">
    <property type="entry name" value="Tc1-like_DDE_dom"/>
</dbReference>
<gene>
    <name evidence="4" type="ORF">QTP70_024775</name>
</gene>
<dbReference type="GO" id="GO:0006313">
    <property type="term" value="P:DNA transposition"/>
    <property type="evidence" value="ECO:0007669"/>
    <property type="project" value="InterPro"/>
</dbReference>